<dbReference type="GO" id="GO:0005737">
    <property type="term" value="C:cytoplasm"/>
    <property type="evidence" value="ECO:0007669"/>
    <property type="project" value="TreeGrafter"/>
</dbReference>
<accession>A0A8S1H9W3</accession>
<dbReference type="PROSITE" id="PS50191">
    <property type="entry name" value="CRAL_TRIO"/>
    <property type="match status" value="1"/>
</dbReference>
<dbReference type="InterPro" id="IPR036273">
    <property type="entry name" value="CRAL/TRIO_N_dom_sf"/>
</dbReference>
<evidence type="ECO:0000313" key="3">
    <source>
        <dbReference type="Proteomes" id="UP000835052"/>
    </source>
</evidence>
<comment type="caution">
    <text evidence="2">The sequence shown here is derived from an EMBL/GenBank/DDBJ whole genome shotgun (WGS) entry which is preliminary data.</text>
</comment>
<dbReference type="Proteomes" id="UP000835052">
    <property type="component" value="Unassembled WGS sequence"/>
</dbReference>
<sequence>MRFGRCTRVVEQAKTVFGSRESVAKENSFKQRRAGTANWLPIGNNFSFLLLDTSPFPFLIRLFFLQSVKSTNEFSVDDSDDFISPGQFSDELLSKAHKMRKSLDISENIDSPFFVARFLRANNGDEEKSRQRIRDFLTHRKVLGYDKASDLDIFTKVPIGKQCFERFRISMLDYTTRSKDVHVFVQKMEGTDLKEIMKVMPASYVIHSYYMLQENFGRVVAATEKETGRPSSVVCILDLKGLNLSEFINPLSGPAQVARLVVKVWSDYFSENLCKLLVVNSPGIISFMWTITKHIMDAQTAEKLVFLGSTEELKKYLEIKSIPMEYGGEWQDKSGFADTPGDCCRSPKSIEKSHYRSPEVVWTENHVSKVPSSQSFSLKSHQSVEVVRKAASKGRLVWSFTVSGDVEFEVVKRASDQETHVWPMITLTSLKLPEFGAISVEGGGTEYVLRFTNPTSTWFPVKINLAADVFS</sequence>
<dbReference type="Gene3D" id="2.60.120.680">
    <property type="entry name" value="GOLD domain"/>
    <property type="match status" value="1"/>
</dbReference>
<evidence type="ECO:0000313" key="2">
    <source>
        <dbReference type="EMBL" id="CAD6193366.1"/>
    </source>
</evidence>
<protein>
    <recommendedName>
        <fullName evidence="1">CRAL-TRIO domain-containing protein</fullName>
    </recommendedName>
</protein>
<dbReference type="SUPFAM" id="SSF52087">
    <property type="entry name" value="CRAL/TRIO domain"/>
    <property type="match status" value="1"/>
</dbReference>
<dbReference type="OrthoDB" id="1434354at2759"/>
<dbReference type="EMBL" id="CAJGYM010000035">
    <property type="protein sequence ID" value="CAD6193366.1"/>
    <property type="molecule type" value="Genomic_DNA"/>
</dbReference>
<reference evidence="2" key="1">
    <citation type="submission" date="2020-10" db="EMBL/GenBank/DDBJ databases">
        <authorList>
            <person name="Kikuchi T."/>
        </authorList>
    </citation>
    <scope>NUCLEOTIDE SEQUENCE</scope>
    <source>
        <strain evidence="2">NKZ352</strain>
    </source>
</reference>
<dbReference type="Gene3D" id="3.40.525.10">
    <property type="entry name" value="CRAL-TRIO lipid binding domain"/>
    <property type="match status" value="1"/>
</dbReference>
<dbReference type="SUPFAM" id="SSF101576">
    <property type="entry name" value="Supernatant protein factor (SPF), C-terminal domain"/>
    <property type="match status" value="1"/>
</dbReference>
<dbReference type="Pfam" id="PF00650">
    <property type="entry name" value="CRAL_TRIO"/>
    <property type="match status" value="1"/>
</dbReference>
<feature type="domain" description="CRAL-TRIO" evidence="1">
    <location>
        <begin position="183"/>
        <end position="334"/>
    </location>
</feature>
<evidence type="ECO:0000259" key="1">
    <source>
        <dbReference type="PROSITE" id="PS50191"/>
    </source>
</evidence>
<gene>
    <name evidence="2" type="ORF">CAUJ_LOCUS9285</name>
</gene>
<proteinExistence type="predicted"/>
<dbReference type="CDD" id="cd00170">
    <property type="entry name" value="SEC14"/>
    <property type="match status" value="1"/>
</dbReference>
<dbReference type="SMART" id="SM00516">
    <property type="entry name" value="SEC14"/>
    <property type="match status" value="1"/>
</dbReference>
<dbReference type="PANTHER" id="PTHR23324:SF86">
    <property type="entry name" value="CRAL-TRIO DOMAIN-CONTAINING PROTEIN"/>
    <property type="match status" value="1"/>
</dbReference>
<dbReference type="AlphaFoldDB" id="A0A8S1H9W3"/>
<dbReference type="InterPro" id="IPR036598">
    <property type="entry name" value="GOLD_dom_sf"/>
</dbReference>
<dbReference type="InterPro" id="IPR001251">
    <property type="entry name" value="CRAL-TRIO_dom"/>
</dbReference>
<name>A0A8S1H9W3_9PELO</name>
<dbReference type="SUPFAM" id="SSF46938">
    <property type="entry name" value="CRAL/TRIO N-terminal domain"/>
    <property type="match status" value="1"/>
</dbReference>
<dbReference type="InterPro" id="IPR051064">
    <property type="entry name" value="SEC14/CRAL-TRIO_domain"/>
</dbReference>
<dbReference type="InterPro" id="IPR036865">
    <property type="entry name" value="CRAL-TRIO_dom_sf"/>
</dbReference>
<organism evidence="2 3">
    <name type="scientific">Caenorhabditis auriculariae</name>
    <dbReference type="NCBI Taxonomy" id="2777116"/>
    <lineage>
        <taxon>Eukaryota</taxon>
        <taxon>Metazoa</taxon>
        <taxon>Ecdysozoa</taxon>
        <taxon>Nematoda</taxon>
        <taxon>Chromadorea</taxon>
        <taxon>Rhabditida</taxon>
        <taxon>Rhabditina</taxon>
        <taxon>Rhabditomorpha</taxon>
        <taxon>Rhabditoidea</taxon>
        <taxon>Rhabditidae</taxon>
        <taxon>Peloderinae</taxon>
        <taxon>Caenorhabditis</taxon>
    </lineage>
</organism>
<dbReference type="PANTHER" id="PTHR23324">
    <property type="entry name" value="SEC14 RELATED PROTEIN"/>
    <property type="match status" value="1"/>
</dbReference>
<keyword evidence="3" id="KW-1185">Reference proteome</keyword>